<reference evidence="2 3" key="1">
    <citation type="submission" date="2015-09" db="EMBL/GenBank/DDBJ databases">
        <title>Draft genome of a European isolate of the apple canker pathogen Neonectria ditissima.</title>
        <authorList>
            <person name="Gomez-Cortecero A."/>
            <person name="Harrison R.J."/>
            <person name="Armitage A.D."/>
        </authorList>
    </citation>
    <scope>NUCLEOTIDE SEQUENCE [LARGE SCALE GENOMIC DNA]</scope>
    <source>
        <strain evidence="2 3">R09/05</strain>
    </source>
</reference>
<feature type="region of interest" description="Disordered" evidence="1">
    <location>
        <begin position="1"/>
        <end position="21"/>
    </location>
</feature>
<proteinExistence type="predicted"/>
<evidence type="ECO:0000313" key="3">
    <source>
        <dbReference type="Proteomes" id="UP000050424"/>
    </source>
</evidence>
<dbReference type="Proteomes" id="UP000050424">
    <property type="component" value="Unassembled WGS sequence"/>
</dbReference>
<comment type="caution">
    <text evidence="2">The sequence shown here is derived from an EMBL/GenBank/DDBJ whole genome shotgun (WGS) entry which is preliminary data.</text>
</comment>
<feature type="non-terminal residue" evidence="2">
    <location>
        <position position="1"/>
    </location>
</feature>
<sequence>ASGEYSPSPKPKPRDLTSTPTPTPAAAIVIVIFVVVDSASFEVDASQHTRGSQDASDAVSAMHTIMCGLRPDRSMLLPPFPDADPKAPTTPPPPEQPKPLRQATPRAVDFYLGAIEEVRVHQTASSSSLTSSPTGWLRDMHITHMQMPKLEEGMEVWKSGSFEKERRGPARMSPLGWSCLEQPSSGPEVPEVGMPVNTEALSPLSPLDPSSMMNPIRSRLRVQLAW</sequence>
<feature type="region of interest" description="Disordered" evidence="1">
    <location>
        <begin position="73"/>
        <end position="102"/>
    </location>
</feature>
<accession>A0A0P7AWA1</accession>
<name>A0A0P7AWA1_9HYPO</name>
<protein>
    <submittedName>
        <fullName evidence="2">Uncharacterized protein</fullName>
    </submittedName>
</protein>
<dbReference type="AlphaFoldDB" id="A0A0P7AWA1"/>
<dbReference type="EMBL" id="LKCW01000157">
    <property type="protein sequence ID" value="KPM37702.1"/>
    <property type="molecule type" value="Genomic_DNA"/>
</dbReference>
<keyword evidence="3" id="KW-1185">Reference proteome</keyword>
<evidence type="ECO:0000313" key="2">
    <source>
        <dbReference type="EMBL" id="KPM37702.1"/>
    </source>
</evidence>
<evidence type="ECO:0000256" key="1">
    <source>
        <dbReference type="SAM" id="MobiDB-lite"/>
    </source>
</evidence>
<feature type="compositionally biased region" description="Pro residues" evidence="1">
    <location>
        <begin position="78"/>
        <end position="97"/>
    </location>
</feature>
<organism evidence="2 3">
    <name type="scientific">Neonectria ditissima</name>
    <dbReference type="NCBI Taxonomy" id="78410"/>
    <lineage>
        <taxon>Eukaryota</taxon>
        <taxon>Fungi</taxon>
        <taxon>Dikarya</taxon>
        <taxon>Ascomycota</taxon>
        <taxon>Pezizomycotina</taxon>
        <taxon>Sordariomycetes</taxon>
        <taxon>Hypocreomycetidae</taxon>
        <taxon>Hypocreales</taxon>
        <taxon>Nectriaceae</taxon>
        <taxon>Neonectria</taxon>
    </lineage>
</organism>
<gene>
    <name evidence="2" type="ORF">AK830_g8860</name>
</gene>